<name>A0A0F9FBA6_9ZZZZ</name>
<protein>
    <recommendedName>
        <fullName evidence="3">Sulfotransferase domain-containing protein</fullName>
    </recommendedName>
</protein>
<proteinExistence type="predicted"/>
<dbReference type="InterPro" id="IPR037359">
    <property type="entry name" value="NST/OST"/>
</dbReference>
<dbReference type="GO" id="GO:0008146">
    <property type="term" value="F:sulfotransferase activity"/>
    <property type="evidence" value="ECO:0007669"/>
    <property type="project" value="InterPro"/>
</dbReference>
<evidence type="ECO:0000256" key="1">
    <source>
        <dbReference type="ARBA" id="ARBA00022679"/>
    </source>
</evidence>
<dbReference type="EMBL" id="LAZR01024261">
    <property type="protein sequence ID" value="KKL75751.1"/>
    <property type="molecule type" value="Genomic_DNA"/>
</dbReference>
<dbReference type="SUPFAM" id="SSF52540">
    <property type="entry name" value="P-loop containing nucleoside triphosphate hydrolases"/>
    <property type="match status" value="1"/>
</dbReference>
<dbReference type="Gene3D" id="3.40.50.300">
    <property type="entry name" value="P-loop containing nucleotide triphosphate hydrolases"/>
    <property type="match status" value="1"/>
</dbReference>
<reference evidence="2" key="1">
    <citation type="journal article" date="2015" name="Nature">
        <title>Complex archaea that bridge the gap between prokaryotes and eukaryotes.</title>
        <authorList>
            <person name="Spang A."/>
            <person name="Saw J.H."/>
            <person name="Jorgensen S.L."/>
            <person name="Zaremba-Niedzwiedzka K."/>
            <person name="Martijn J."/>
            <person name="Lind A.E."/>
            <person name="van Eijk R."/>
            <person name="Schleper C."/>
            <person name="Guy L."/>
            <person name="Ettema T.J."/>
        </authorList>
    </citation>
    <scope>NUCLEOTIDE SEQUENCE</scope>
</reference>
<dbReference type="PANTHER" id="PTHR10605:SF56">
    <property type="entry name" value="BIFUNCTIONAL HEPARAN SULFATE N-DEACETYLASE_N-SULFOTRANSFERASE"/>
    <property type="match status" value="1"/>
</dbReference>
<sequence>MHNRHFPKDTQMLFCIGAQKAGTTWLFHLLRQSEHIHFSKSKELHYFDVIHGKAKQLHDARVHAIQMLASKLSTNIGSHNDTHLDSMIETAKLLKIYSNDDGHHHGYISYLLQRYARQDVVADITPAYAILDREIFAEMGRIGCAKFIFIMRDPVDRMWSQIRMAVRSQNPEPKMFQHNCEARARHLITTNRLFKIERANYQRTINELESVIPKDRIKYIFYENLFLESTIFDICQFIGIPTLSAQFEMRQNEGIPALLPEDVELEFRRALHPQYTFAYEKFGAAMPPSWNKEFKQQLSYKHSTLIT</sequence>
<comment type="caution">
    <text evidence="2">The sequence shown here is derived from an EMBL/GenBank/DDBJ whole genome shotgun (WGS) entry which is preliminary data.</text>
</comment>
<gene>
    <name evidence="2" type="ORF">LCGC14_2051740</name>
</gene>
<dbReference type="AlphaFoldDB" id="A0A0F9FBA6"/>
<dbReference type="InterPro" id="IPR027417">
    <property type="entry name" value="P-loop_NTPase"/>
</dbReference>
<keyword evidence="1" id="KW-0808">Transferase</keyword>
<organism evidence="2">
    <name type="scientific">marine sediment metagenome</name>
    <dbReference type="NCBI Taxonomy" id="412755"/>
    <lineage>
        <taxon>unclassified sequences</taxon>
        <taxon>metagenomes</taxon>
        <taxon>ecological metagenomes</taxon>
    </lineage>
</organism>
<dbReference type="PANTHER" id="PTHR10605">
    <property type="entry name" value="HEPARAN SULFATE SULFOTRANSFERASE"/>
    <property type="match status" value="1"/>
</dbReference>
<evidence type="ECO:0008006" key="3">
    <source>
        <dbReference type="Google" id="ProtNLM"/>
    </source>
</evidence>
<dbReference type="Pfam" id="PF13469">
    <property type="entry name" value="Sulfotransfer_3"/>
    <property type="match status" value="1"/>
</dbReference>
<evidence type="ECO:0000313" key="2">
    <source>
        <dbReference type="EMBL" id="KKL75751.1"/>
    </source>
</evidence>
<accession>A0A0F9FBA6</accession>